<evidence type="ECO:0000256" key="2">
    <source>
        <dbReference type="ARBA" id="ARBA00022989"/>
    </source>
</evidence>
<gene>
    <name evidence="6" type="ORF">B0T20DRAFT_31730</name>
</gene>
<evidence type="ECO:0000256" key="3">
    <source>
        <dbReference type="ARBA" id="ARBA00023136"/>
    </source>
</evidence>
<evidence type="ECO:0000256" key="1">
    <source>
        <dbReference type="ARBA" id="ARBA00022692"/>
    </source>
</evidence>
<dbReference type="AlphaFoldDB" id="A0AAE0U8W8"/>
<keyword evidence="1 4" id="KW-0812">Transmembrane</keyword>
<dbReference type="GO" id="GO:0005375">
    <property type="term" value="F:copper ion transmembrane transporter activity"/>
    <property type="evidence" value="ECO:0007669"/>
    <property type="project" value="UniProtKB-UniRule"/>
</dbReference>
<dbReference type="GO" id="GO:0016020">
    <property type="term" value="C:membrane"/>
    <property type="evidence" value="ECO:0007669"/>
    <property type="project" value="UniProtKB-SubCell"/>
</dbReference>
<dbReference type="Pfam" id="PF04145">
    <property type="entry name" value="Ctr"/>
    <property type="match status" value="1"/>
</dbReference>
<comment type="caution">
    <text evidence="6">The sequence shown here is derived from an EMBL/GenBank/DDBJ whole genome shotgun (WGS) entry which is preliminary data.</text>
</comment>
<keyword evidence="4" id="KW-0187">Copper transport</keyword>
<keyword evidence="4" id="KW-0813">Transport</keyword>
<keyword evidence="4" id="KW-0406">Ion transport</keyword>
<keyword evidence="4" id="KW-0186">Copper</keyword>
<keyword evidence="2 4" id="KW-1133">Transmembrane helix</keyword>
<dbReference type="InterPro" id="IPR007274">
    <property type="entry name" value="Cop_transporter"/>
</dbReference>
<dbReference type="PANTHER" id="PTHR12483">
    <property type="entry name" value="SOLUTE CARRIER FAMILY 31 COPPER TRANSPORTERS"/>
    <property type="match status" value="1"/>
</dbReference>
<keyword evidence="7" id="KW-1185">Reference proteome</keyword>
<accession>A0AAE0U8W8</accession>
<dbReference type="PANTHER" id="PTHR12483:SF79">
    <property type="entry name" value="COPPER TRANSPORT PROTEIN"/>
    <property type="match status" value="1"/>
</dbReference>
<evidence type="ECO:0000313" key="7">
    <source>
        <dbReference type="Proteomes" id="UP001281003"/>
    </source>
</evidence>
<protein>
    <recommendedName>
        <fullName evidence="4">Copper transport protein</fullName>
    </recommendedName>
</protein>
<keyword evidence="3 4" id="KW-0472">Membrane</keyword>
<feature type="region of interest" description="Disordered" evidence="5">
    <location>
        <begin position="96"/>
        <end position="120"/>
    </location>
</feature>
<comment type="similarity">
    <text evidence="4">Belongs to the copper transporter (Ctr) (TC 1.A.56) family. SLC31A subfamily.</text>
</comment>
<sequence>MAQQTSHPLMPRMDMGHADMDGPACKISMLWNWYTIDACFIHSSWQITTRGAFAATCIGIMLMVVLLEFLRCLAKEYDEWIVRDFRRRSALIKDQQRRLRQSSSGSTSTSTSTSTRGSCPGKIAATASVVESKGGYISTSKTTTLKFRASPLQQLIRAVIHAVMFGLGYLIMLLAMYYNGYVIISILIGALIGKFLCDWLTVQFEIHGGDEEEDVDAPGFTDEVPRQQGVEEATVCCG</sequence>
<dbReference type="EMBL" id="JAUTDP010000010">
    <property type="protein sequence ID" value="KAK3395331.1"/>
    <property type="molecule type" value="Genomic_DNA"/>
</dbReference>
<organism evidence="6 7">
    <name type="scientific">Sordaria brevicollis</name>
    <dbReference type="NCBI Taxonomy" id="83679"/>
    <lineage>
        <taxon>Eukaryota</taxon>
        <taxon>Fungi</taxon>
        <taxon>Dikarya</taxon>
        <taxon>Ascomycota</taxon>
        <taxon>Pezizomycotina</taxon>
        <taxon>Sordariomycetes</taxon>
        <taxon>Sordariomycetidae</taxon>
        <taxon>Sordariales</taxon>
        <taxon>Sordariaceae</taxon>
        <taxon>Sordaria</taxon>
    </lineage>
</organism>
<evidence type="ECO:0000256" key="4">
    <source>
        <dbReference type="RuleBase" id="RU367022"/>
    </source>
</evidence>
<feature type="compositionally biased region" description="Low complexity" evidence="5">
    <location>
        <begin position="102"/>
        <end position="118"/>
    </location>
</feature>
<comment type="subcellular location">
    <subcellularLocation>
        <location evidence="4">Membrane</location>
        <topology evidence="4">Multi-pass membrane protein</topology>
    </subcellularLocation>
</comment>
<evidence type="ECO:0000313" key="6">
    <source>
        <dbReference type="EMBL" id="KAK3395331.1"/>
    </source>
</evidence>
<evidence type="ECO:0000256" key="5">
    <source>
        <dbReference type="SAM" id="MobiDB-lite"/>
    </source>
</evidence>
<reference evidence="6" key="2">
    <citation type="submission" date="2023-07" db="EMBL/GenBank/DDBJ databases">
        <authorList>
            <consortium name="Lawrence Berkeley National Laboratory"/>
            <person name="Haridas S."/>
            <person name="Hensen N."/>
            <person name="Bonometti L."/>
            <person name="Westerberg I."/>
            <person name="Brannstrom I.O."/>
            <person name="Guillou S."/>
            <person name="Cros-Aarteil S."/>
            <person name="Calhoun S."/>
            <person name="Kuo A."/>
            <person name="Mondo S."/>
            <person name="Pangilinan J."/>
            <person name="Riley R."/>
            <person name="LaButti K."/>
            <person name="Andreopoulos B."/>
            <person name="Lipzen A."/>
            <person name="Chen C."/>
            <person name="Yanf M."/>
            <person name="Daum C."/>
            <person name="Ng V."/>
            <person name="Clum A."/>
            <person name="Steindorff A."/>
            <person name="Ohm R."/>
            <person name="Martin F."/>
            <person name="Silar P."/>
            <person name="Natvig D."/>
            <person name="Lalanne C."/>
            <person name="Gautier V."/>
            <person name="Ament-velasquez S.L."/>
            <person name="Kruys A."/>
            <person name="Hutchinson M.I."/>
            <person name="Powell A.J."/>
            <person name="Barry K."/>
            <person name="Miller A.N."/>
            <person name="Grigoriev I.V."/>
            <person name="Debuchy R."/>
            <person name="Gladieux P."/>
            <person name="Thoren M.H."/>
            <person name="Johannesson H."/>
        </authorList>
    </citation>
    <scope>NUCLEOTIDE SEQUENCE</scope>
    <source>
        <strain evidence="6">FGSC 1904</strain>
    </source>
</reference>
<dbReference type="Proteomes" id="UP001281003">
    <property type="component" value="Unassembled WGS sequence"/>
</dbReference>
<proteinExistence type="inferred from homology"/>
<name>A0AAE0U8W8_SORBR</name>
<feature type="transmembrane region" description="Helical" evidence="4">
    <location>
        <begin position="52"/>
        <end position="70"/>
    </location>
</feature>
<reference evidence="6" key="1">
    <citation type="journal article" date="2023" name="Mol. Phylogenet. Evol.">
        <title>Genome-scale phylogeny and comparative genomics of the fungal order Sordariales.</title>
        <authorList>
            <person name="Hensen N."/>
            <person name="Bonometti L."/>
            <person name="Westerberg I."/>
            <person name="Brannstrom I.O."/>
            <person name="Guillou S."/>
            <person name="Cros-Aarteil S."/>
            <person name="Calhoun S."/>
            <person name="Haridas S."/>
            <person name="Kuo A."/>
            <person name="Mondo S."/>
            <person name="Pangilinan J."/>
            <person name="Riley R."/>
            <person name="LaButti K."/>
            <person name="Andreopoulos B."/>
            <person name="Lipzen A."/>
            <person name="Chen C."/>
            <person name="Yan M."/>
            <person name="Daum C."/>
            <person name="Ng V."/>
            <person name="Clum A."/>
            <person name="Steindorff A."/>
            <person name="Ohm R.A."/>
            <person name="Martin F."/>
            <person name="Silar P."/>
            <person name="Natvig D.O."/>
            <person name="Lalanne C."/>
            <person name="Gautier V."/>
            <person name="Ament-Velasquez S.L."/>
            <person name="Kruys A."/>
            <person name="Hutchinson M.I."/>
            <person name="Powell A.J."/>
            <person name="Barry K."/>
            <person name="Miller A.N."/>
            <person name="Grigoriev I.V."/>
            <person name="Debuchy R."/>
            <person name="Gladieux P."/>
            <person name="Hiltunen Thoren M."/>
            <person name="Johannesson H."/>
        </authorList>
    </citation>
    <scope>NUCLEOTIDE SEQUENCE</scope>
    <source>
        <strain evidence="6">FGSC 1904</strain>
    </source>
</reference>